<sequence length="123" mass="13833">MDEYYKVRWAMDAQAKQKNTKVIIVTDLSEFKPPPATIRKELAERAIATDASDAFYRYVTVVPSALLRGVLTAIQWIGGEQLRENTNVPTIDRAIALSLAEYEKLGIPPLRIQADSYKVPLPE</sequence>
<dbReference type="Proteomes" id="UP000031599">
    <property type="component" value="Unassembled WGS sequence"/>
</dbReference>
<dbReference type="EMBL" id="JMCC02000055">
    <property type="protein sequence ID" value="KIG15388.1"/>
    <property type="molecule type" value="Genomic_DNA"/>
</dbReference>
<protein>
    <submittedName>
        <fullName evidence="1">Uncharacterized protein</fullName>
    </submittedName>
</protein>
<proteinExistence type="predicted"/>
<comment type="caution">
    <text evidence="1">The sequence shown here is derived from an EMBL/GenBank/DDBJ whole genome shotgun (WGS) entry which is preliminary data.</text>
</comment>
<evidence type="ECO:0000313" key="1">
    <source>
        <dbReference type="EMBL" id="KIG15388.1"/>
    </source>
</evidence>
<evidence type="ECO:0000313" key="2">
    <source>
        <dbReference type="Proteomes" id="UP000031599"/>
    </source>
</evidence>
<gene>
    <name evidence="1" type="ORF">DB30_05651</name>
</gene>
<organism evidence="1 2">
    <name type="scientific">Enhygromyxa salina</name>
    <dbReference type="NCBI Taxonomy" id="215803"/>
    <lineage>
        <taxon>Bacteria</taxon>
        <taxon>Pseudomonadati</taxon>
        <taxon>Myxococcota</taxon>
        <taxon>Polyangia</taxon>
        <taxon>Nannocystales</taxon>
        <taxon>Nannocystaceae</taxon>
        <taxon>Enhygromyxa</taxon>
    </lineage>
</organism>
<dbReference type="AlphaFoldDB" id="A0A0C1ZWF3"/>
<name>A0A0C1ZWF3_9BACT</name>
<reference evidence="1 2" key="1">
    <citation type="submission" date="2014-12" db="EMBL/GenBank/DDBJ databases">
        <title>Genome assembly of Enhygromyxa salina DSM 15201.</title>
        <authorList>
            <person name="Sharma G."/>
            <person name="Subramanian S."/>
        </authorList>
    </citation>
    <scope>NUCLEOTIDE SEQUENCE [LARGE SCALE GENOMIC DNA]</scope>
    <source>
        <strain evidence="1 2">DSM 15201</strain>
    </source>
</reference>
<accession>A0A0C1ZWF3</accession>